<dbReference type="CDD" id="cd17323">
    <property type="entry name" value="MFS_Tpo1_MDR_like"/>
    <property type="match status" value="1"/>
</dbReference>
<feature type="transmembrane region" description="Helical" evidence="5">
    <location>
        <begin position="266"/>
        <end position="291"/>
    </location>
</feature>
<sequence length="476" mass="51951">MTVCDPYSHAGDEPQRDIVVDWAGDNDPQKPTNWPSAKKWRIVFFVSLLTFISPFGSSMLAPSMEVVMSEFRSSNADLQSFTVSIYVLGYAFGPLIHAPVSELYGRQIPFLVNSALFILANVACALSTNLPMLIVFRFIVGVVGSCPLALGPASIADMFKQQHRGTAMAIWNLPVLFAPAIGPLVGAYLTIAGGWRWNCWFLAIGMGVLLIAMCTLFSETHAPTVLERKACALRRQYRNPSFVSALRPKTTRRATITGAATRPLKLLLLSPIVTTLSLCSAVSYGFIYLLFTSMTQAFTKRYGIQEPEVGLTYLGFGIGNIVANISLGLTADRLMKRLARGGEMKPEYRLPPLIPGSLLMPTGLLIYGWTLQYNVHWMVPEFGLFVFGLGTIYISMPVNTYLVDAFTGHAASATAANTVLRSLGGSLLPLCGDRMYAATGDGWGNSILAFVGVAFIPAVWFIYKNGERLRKQGSPL</sequence>
<evidence type="ECO:0000256" key="5">
    <source>
        <dbReference type="SAM" id="Phobius"/>
    </source>
</evidence>
<name>A0AA38S6V6_9PEZI</name>
<feature type="transmembrane region" description="Helical" evidence="5">
    <location>
        <begin position="350"/>
        <end position="369"/>
    </location>
</feature>
<feature type="transmembrane region" description="Helical" evidence="5">
    <location>
        <begin position="42"/>
        <end position="61"/>
    </location>
</feature>
<dbReference type="AlphaFoldDB" id="A0AA38S6V6"/>
<dbReference type="FunFam" id="1.20.1250.20:FF:000011">
    <property type="entry name" value="MFS multidrug transporter, putative"/>
    <property type="match status" value="1"/>
</dbReference>
<dbReference type="PANTHER" id="PTHR23502">
    <property type="entry name" value="MAJOR FACILITATOR SUPERFAMILY"/>
    <property type="match status" value="1"/>
</dbReference>
<feature type="transmembrane region" description="Helical" evidence="5">
    <location>
        <begin position="134"/>
        <end position="156"/>
    </location>
</feature>
<dbReference type="InterPro" id="IPR020846">
    <property type="entry name" value="MFS_dom"/>
</dbReference>
<keyword evidence="2 5" id="KW-0812">Transmembrane</keyword>
<proteinExistence type="predicted"/>
<dbReference type="GO" id="GO:0016020">
    <property type="term" value="C:membrane"/>
    <property type="evidence" value="ECO:0007669"/>
    <property type="project" value="UniProtKB-SubCell"/>
</dbReference>
<feature type="transmembrane region" description="Helical" evidence="5">
    <location>
        <begin position="195"/>
        <end position="218"/>
    </location>
</feature>
<evidence type="ECO:0000313" key="8">
    <source>
        <dbReference type="Proteomes" id="UP001174694"/>
    </source>
</evidence>
<dbReference type="GO" id="GO:0022857">
    <property type="term" value="F:transmembrane transporter activity"/>
    <property type="evidence" value="ECO:0007669"/>
    <property type="project" value="InterPro"/>
</dbReference>
<evidence type="ECO:0000256" key="4">
    <source>
        <dbReference type="ARBA" id="ARBA00023136"/>
    </source>
</evidence>
<feature type="transmembrane region" description="Helical" evidence="5">
    <location>
        <begin position="81"/>
        <end position="98"/>
    </location>
</feature>
<keyword evidence="3 5" id="KW-1133">Transmembrane helix</keyword>
<dbReference type="EMBL" id="JANBVO010000001">
    <property type="protein sequence ID" value="KAJ9157335.1"/>
    <property type="molecule type" value="Genomic_DNA"/>
</dbReference>
<comment type="caution">
    <text evidence="7">The sequence shown here is derived from an EMBL/GenBank/DDBJ whole genome shotgun (WGS) entry which is preliminary data.</text>
</comment>
<comment type="subcellular location">
    <subcellularLocation>
        <location evidence="1">Membrane</location>
        <topology evidence="1">Multi-pass membrane protein</topology>
    </subcellularLocation>
</comment>
<dbReference type="Proteomes" id="UP001174694">
    <property type="component" value="Unassembled WGS sequence"/>
</dbReference>
<feature type="transmembrane region" description="Helical" evidence="5">
    <location>
        <begin position="375"/>
        <end position="394"/>
    </location>
</feature>
<feature type="transmembrane region" description="Helical" evidence="5">
    <location>
        <begin position="443"/>
        <end position="463"/>
    </location>
</feature>
<feature type="transmembrane region" description="Helical" evidence="5">
    <location>
        <begin position="311"/>
        <end position="329"/>
    </location>
</feature>
<accession>A0AA38S6V6</accession>
<evidence type="ECO:0000256" key="2">
    <source>
        <dbReference type="ARBA" id="ARBA00022692"/>
    </source>
</evidence>
<dbReference type="PANTHER" id="PTHR23502:SF153">
    <property type="entry name" value="MULTIDRUG TRANSPORTER, PUTATIVE (AFU_ORTHOLOGUE AFUA_7G00230)-RELATED"/>
    <property type="match status" value="1"/>
</dbReference>
<feature type="transmembrane region" description="Helical" evidence="5">
    <location>
        <begin position="168"/>
        <end position="189"/>
    </location>
</feature>
<protein>
    <submittedName>
        <fullName evidence="7">MFS dha1 multidrug resistance protein</fullName>
    </submittedName>
</protein>
<feature type="transmembrane region" description="Helical" evidence="5">
    <location>
        <begin position="110"/>
        <end position="128"/>
    </location>
</feature>
<feature type="domain" description="Major facilitator superfamily (MFS) profile" evidence="6">
    <location>
        <begin position="42"/>
        <end position="469"/>
    </location>
</feature>
<evidence type="ECO:0000313" key="7">
    <source>
        <dbReference type="EMBL" id="KAJ9157335.1"/>
    </source>
</evidence>
<evidence type="ECO:0000259" key="6">
    <source>
        <dbReference type="PROSITE" id="PS50850"/>
    </source>
</evidence>
<dbReference type="PROSITE" id="PS50850">
    <property type="entry name" value="MFS"/>
    <property type="match status" value="1"/>
</dbReference>
<organism evidence="7 8">
    <name type="scientific">Pleurostoma richardsiae</name>
    <dbReference type="NCBI Taxonomy" id="41990"/>
    <lineage>
        <taxon>Eukaryota</taxon>
        <taxon>Fungi</taxon>
        <taxon>Dikarya</taxon>
        <taxon>Ascomycota</taxon>
        <taxon>Pezizomycotina</taxon>
        <taxon>Sordariomycetes</taxon>
        <taxon>Sordariomycetidae</taxon>
        <taxon>Calosphaeriales</taxon>
        <taxon>Pleurostomataceae</taxon>
        <taxon>Pleurostoma</taxon>
    </lineage>
</organism>
<dbReference type="InterPro" id="IPR011701">
    <property type="entry name" value="MFS"/>
</dbReference>
<evidence type="ECO:0000256" key="1">
    <source>
        <dbReference type="ARBA" id="ARBA00004141"/>
    </source>
</evidence>
<dbReference type="InterPro" id="IPR036259">
    <property type="entry name" value="MFS_trans_sf"/>
</dbReference>
<keyword evidence="4 5" id="KW-0472">Membrane</keyword>
<dbReference type="SUPFAM" id="SSF103473">
    <property type="entry name" value="MFS general substrate transporter"/>
    <property type="match status" value="1"/>
</dbReference>
<dbReference type="Gene3D" id="1.20.1250.20">
    <property type="entry name" value="MFS general substrate transporter like domains"/>
    <property type="match status" value="1"/>
</dbReference>
<dbReference type="Pfam" id="PF07690">
    <property type="entry name" value="MFS_1"/>
    <property type="match status" value="1"/>
</dbReference>
<gene>
    <name evidence="7" type="ORF">NKR23_g675</name>
</gene>
<reference evidence="7" key="1">
    <citation type="submission" date="2022-07" db="EMBL/GenBank/DDBJ databases">
        <title>Fungi with potential for degradation of polypropylene.</title>
        <authorList>
            <person name="Gostincar C."/>
        </authorList>
    </citation>
    <scope>NUCLEOTIDE SEQUENCE</scope>
    <source>
        <strain evidence="7">EXF-13308</strain>
    </source>
</reference>
<keyword evidence="8" id="KW-1185">Reference proteome</keyword>
<evidence type="ECO:0000256" key="3">
    <source>
        <dbReference type="ARBA" id="ARBA00022989"/>
    </source>
</evidence>